<dbReference type="EMBL" id="CP011451">
    <property type="protein sequence ID" value="AKH38880.1"/>
    <property type="molecule type" value="Genomic_DNA"/>
</dbReference>
<accession>A0A0F7KEI9</accession>
<evidence type="ECO:0000313" key="2">
    <source>
        <dbReference type="Proteomes" id="UP000034156"/>
    </source>
</evidence>
<sequence length="63" mass="7575">MSELRERKVIEKLQDVRAVPNYMKQKYIPGVNQFIYSLKKFGRCQFAHLHQFLLMYDDVVVVL</sequence>
<organism evidence="1 2">
    <name type="scientific">Nitrosomonas communis</name>
    <dbReference type="NCBI Taxonomy" id="44574"/>
    <lineage>
        <taxon>Bacteria</taxon>
        <taxon>Pseudomonadati</taxon>
        <taxon>Pseudomonadota</taxon>
        <taxon>Betaproteobacteria</taxon>
        <taxon>Nitrosomonadales</taxon>
        <taxon>Nitrosomonadaceae</taxon>
        <taxon>Nitrosomonas</taxon>
    </lineage>
</organism>
<gene>
    <name evidence="1" type="ORF">AAW31_15465</name>
</gene>
<dbReference type="PATRIC" id="fig|44574.3.peg.3748"/>
<protein>
    <submittedName>
        <fullName evidence="1">Uncharacterized protein</fullName>
    </submittedName>
</protein>
<dbReference type="AlphaFoldDB" id="A0A0F7KEI9"/>
<dbReference type="KEGG" id="nco:AAW31_15465"/>
<reference evidence="1 2" key="2">
    <citation type="journal article" date="2016" name="Genome Announc.">
        <title>Genome Sequence of Nitrosomonas communis Strain Nm2, a Mesophilic Ammonia-Oxidizing Bacterium Isolated from Mediterranean Soil.</title>
        <authorList>
            <person name="Kozlowski J.A."/>
            <person name="Kits K.D."/>
            <person name="Stein L.Y."/>
        </authorList>
    </citation>
    <scope>NUCLEOTIDE SEQUENCE [LARGE SCALE GENOMIC DNA]</scope>
    <source>
        <strain evidence="1 2">Nm2</strain>
    </source>
</reference>
<reference evidence="2" key="1">
    <citation type="submission" date="2015-05" db="EMBL/GenBank/DDBJ databases">
        <title>Draft genome of Nitrosomonas communis strain Nm2.</title>
        <authorList>
            <person name="Kozlowski J.A."/>
            <person name="Kits K.D."/>
            <person name="Stein L.Y."/>
        </authorList>
    </citation>
    <scope>NUCLEOTIDE SEQUENCE [LARGE SCALE GENOMIC DNA]</scope>
    <source>
        <strain evidence="2">Nm2</strain>
    </source>
</reference>
<evidence type="ECO:0000313" key="1">
    <source>
        <dbReference type="EMBL" id="AKH38880.1"/>
    </source>
</evidence>
<proteinExistence type="predicted"/>
<name>A0A0F7KEI9_9PROT</name>
<keyword evidence="2" id="KW-1185">Reference proteome</keyword>
<dbReference type="Proteomes" id="UP000034156">
    <property type="component" value="Chromosome"/>
</dbReference>